<dbReference type="PANTHER" id="PTHR47064:SF2">
    <property type="entry name" value="SMP-30_GLUCONOLACTONASE_LRE-LIKE REGION DOMAIN-CONTAINING PROTEIN-RELATED"/>
    <property type="match status" value="1"/>
</dbReference>
<dbReference type="OrthoDB" id="423498at2759"/>
<proteinExistence type="predicted"/>
<dbReference type="InterPro" id="IPR013658">
    <property type="entry name" value="SGL"/>
</dbReference>
<dbReference type="SUPFAM" id="SSF63829">
    <property type="entry name" value="Calcium-dependent phosphotriesterase"/>
    <property type="match status" value="1"/>
</dbReference>
<dbReference type="Gene3D" id="2.120.10.30">
    <property type="entry name" value="TolB, C-terminal domain"/>
    <property type="match status" value="1"/>
</dbReference>
<evidence type="ECO:0000259" key="1">
    <source>
        <dbReference type="Pfam" id="PF08450"/>
    </source>
</evidence>
<dbReference type="InterPro" id="IPR052988">
    <property type="entry name" value="Oryzine_lactonohydrolase"/>
</dbReference>
<dbReference type="PANTHER" id="PTHR47064">
    <property type="entry name" value="PUTATIVE (AFU_ORTHOLOGUE AFUA_1G08990)-RELATED"/>
    <property type="match status" value="1"/>
</dbReference>
<accession>M9LY84</accession>
<evidence type="ECO:0000313" key="3">
    <source>
        <dbReference type="Proteomes" id="UP000011976"/>
    </source>
</evidence>
<organism evidence="2 3">
    <name type="scientific">Pseudozyma antarctica (strain T-34)</name>
    <name type="common">Yeast</name>
    <name type="synonym">Candida antarctica</name>
    <dbReference type="NCBI Taxonomy" id="1151754"/>
    <lineage>
        <taxon>Eukaryota</taxon>
        <taxon>Fungi</taxon>
        <taxon>Dikarya</taxon>
        <taxon>Basidiomycota</taxon>
        <taxon>Ustilaginomycotina</taxon>
        <taxon>Ustilaginomycetes</taxon>
        <taxon>Ustilaginales</taxon>
        <taxon>Ustilaginaceae</taxon>
        <taxon>Moesziomyces</taxon>
    </lineage>
</organism>
<dbReference type="Pfam" id="PF08450">
    <property type="entry name" value="SGL"/>
    <property type="match status" value="1"/>
</dbReference>
<dbReference type="EMBL" id="DF196782">
    <property type="protein sequence ID" value="GAC75649.1"/>
    <property type="molecule type" value="Genomic_DNA"/>
</dbReference>
<dbReference type="InterPro" id="IPR011042">
    <property type="entry name" value="6-blade_b-propeller_TolB-like"/>
</dbReference>
<protein>
    <recommendedName>
        <fullName evidence="1">SMP-30/Gluconolactonase/LRE-like region domain-containing protein</fullName>
    </recommendedName>
</protein>
<gene>
    <name evidence="2" type="ORF">PANT_16c00087</name>
</gene>
<evidence type="ECO:0000313" key="2">
    <source>
        <dbReference type="EMBL" id="GAC75649.1"/>
    </source>
</evidence>
<dbReference type="Proteomes" id="UP000011976">
    <property type="component" value="Unassembled WGS sequence"/>
</dbReference>
<reference evidence="3" key="1">
    <citation type="journal article" date="2013" name="Genome Announc.">
        <title>Genome sequence of the basidiomycetous yeast Pseudozyma antarctica T-34, a producer of the glycolipid biosurfactants mannosylerythritol lipids.</title>
        <authorList>
            <person name="Morita T."/>
            <person name="Koike H."/>
            <person name="Koyama Y."/>
            <person name="Hagiwara H."/>
            <person name="Ito E."/>
            <person name="Fukuoka T."/>
            <person name="Imura T."/>
            <person name="Machida M."/>
            <person name="Kitamoto D."/>
        </authorList>
    </citation>
    <scope>NUCLEOTIDE SEQUENCE [LARGE SCALE GENOMIC DNA]</scope>
    <source>
        <strain evidence="3">T-34</strain>
    </source>
</reference>
<sequence length="391" mass="42440">MSSQTSSEPVGVVSLDPEFDRLAGTSATMRKLLTDPEGQQRFHEAGIYLAKHNKVYLSSNRLPHPKVQQSACIIGVPLDSIPPPSTDQRASNGLLPDLTPDQQDSLWSALEVVDQLPDHLALPNGATHWDQDSVLWCEQGHDKLSITSSLVVHNVAERTGKAVLSQFEGKPFSSLNDAVPHPSSGSFFFTDPDYGIEQSFKSPDVTYAPNALYTWKPSTNQVRLIDSNYSKPNGVTFVPSPANDGSGLLITSDTGRFRFHRNDSVGEFYVDDNGPAHLYSYKVLPDSESKDGLPAVDVGSRTEFAESTSGVPDGIHVDTYGNVWAGHGNGVHVYKPQPDGTGKLIGKFVIPGEKGVANFCWAGQTSSGQYRLLLFAEVELWEVTVAVNGQD</sequence>
<dbReference type="AlphaFoldDB" id="M9LY84"/>
<feature type="domain" description="SMP-30/Gluconolactonase/LRE-like region" evidence="1">
    <location>
        <begin position="148"/>
        <end position="365"/>
    </location>
</feature>
<dbReference type="STRING" id="1151754.M9LY84"/>
<name>M9LY84_PSEA3</name>